<evidence type="ECO:0000313" key="2">
    <source>
        <dbReference type="Proteomes" id="UP001303285"/>
    </source>
</evidence>
<accession>A0ABU5UQM4</accession>
<name>A0ABU5UQM4_NODSP</name>
<proteinExistence type="predicted"/>
<keyword evidence="2" id="KW-1185">Reference proteome</keyword>
<dbReference type="Proteomes" id="UP001303285">
    <property type="component" value="Unassembled WGS sequence"/>
</dbReference>
<comment type="caution">
    <text evidence="1">The sequence shown here is derived from an EMBL/GenBank/DDBJ whole genome shotgun (WGS) entry which is preliminary data.</text>
</comment>
<organism evidence="1 2">
    <name type="scientific">Nodularia spumigena UHCC 0060</name>
    <dbReference type="NCBI Taxonomy" id="3110300"/>
    <lineage>
        <taxon>Bacteria</taxon>
        <taxon>Bacillati</taxon>
        <taxon>Cyanobacteriota</taxon>
        <taxon>Cyanophyceae</taxon>
        <taxon>Nostocales</taxon>
        <taxon>Nodulariaceae</taxon>
        <taxon>Nodularia</taxon>
    </lineage>
</organism>
<sequence length="41" mass="5011">MEKFFLDGFAKSRLVCNRDLRHRSLQEHLIGSLTLLFRWYL</sequence>
<gene>
    <name evidence="1" type="ORF">VB695_04655</name>
</gene>
<evidence type="ECO:0000313" key="1">
    <source>
        <dbReference type="EMBL" id="MEA5607375.1"/>
    </source>
</evidence>
<dbReference type="EMBL" id="JAYGHK010000010">
    <property type="protein sequence ID" value="MEA5607375.1"/>
    <property type="molecule type" value="Genomic_DNA"/>
</dbReference>
<protein>
    <submittedName>
        <fullName evidence="1">Uncharacterized protein</fullName>
    </submittedName>
</protein>
<reference evidence="1 2" key="1">
    <citation type="submission" date="2023-12" db="EMBL/GenBank/DDBJ databases">
        <title>Baltic Sea Cyanobacteria.</title>
        <authorList>
            <person name="Delbaje E."/>
            <person name="Fewer D.P."/>
            <person name="Shishido T.K."/>
        </authorList>
    </citation>
    <scope>NUCLEOTIDE SEQUENCE [LARGE SCALE GENOMIC DNA]</scope>
    <source>
        <strain evidence="1 2">UHCC 0060</strain>
    </source>
</reference>